<reference evidence="1 2" key="3">
    <citation type="journal article" date="2022" name="Microbiol. Spectr.">
        <title>Folding features and dynamics of 3D genome architecture in plant fungal pathogens.</title>
        <authorList>
            <person name="Xia C."/>
        </authorList>
    </citation>
    <scope>NUCLEOTIDE SEQUENCE [LARGE SCALE GENOMIC DNA]</scope>
    <source>
        <strain evidence="1 2">93-210</strain>
    </source>
</reference>
<sequence>MASTPPNPPQAGIIVPPEVWAQMQQFMAALGPPGPIVIPPAPAPIVTPLAQSCAIMIDEGSLIMDIDYEEHLSDPPPQDTCIDQLLEENDRQEKEDPLRDDFSVQSPGDLVVRPASQPGEINLREYDYTIGAPLDPPPIDHFLSMADLLAFCQEWAKHHGYAVSKAQSNANKNVYIRCDCLGEFRGQRLNPSGRQTATKKIGCPFEVKGSIPTSQKIMNKTWTLEIREVIAIQKLSQSNIKPTQILLQLRTSDNETYATNKTISNVLQKKRLQDLDGRTPIQALLDILKESNWTYDVKVNSSSNILNLFFAHPGSIHLAQINHHVALLDSTYKTNRYQLPLLHIIGQAASNRSFSIAFCFLAFEDQESYEWANALAKVFPDSQHNLCTWHLTQNIATNCKKYFGPDNNDSDNDDTDDKERKDKKKRKKKQQKKATDKEEDETTNPWKAFLCVWGKVANSKTPEIYLANVVALKEHLATRPAVIEYIETSILPVHELFVVAWACQYPHLRNLNTSRVEAGHAYLKQFIINSTGDLLSVFKSLALAVDNQINHVHKSICRDTVKTLVNVPKSFVPLLGKIPTFAIKECLRQFERLVDLDPTEPCSHTVTIGLGIPCAHHIMELMEDDKLVAPEDLHHQWHLRYNPEFTQTKQEEIDLDEELKIITMSLTHEQPTTVANLLAQMKGIAAGTHQAVTIQAPQVKKKTKGRPSTKAEHSTFTKRLPSAFEIVEANLKNEQLARKRASKAQKGKKSKRIKKNEPTETPKIDSEDEYSPGSDLNDFNFSLLDACGAEKPLSEASNEEAEEAEIQEEEKVDSEQENKENDHCEEENDQEHDHCAGENQQSGVEDDKKHEGKDETDSQTNNTAANHNESGETIDWEGGVTLLTKGRYALQIPPDLQPYITQVFDPTADGNCGFRCIARVLGYKEDGWFQVRQELLKEATNHLAAYSKLQGGEETMKSILKNLEVKSKKTRTSVDKWLNKMVHGQMIANAYKRPVIFLSIADCNTFLPLRADPSKQCKPIYLLHVNGNHWILALAQGKDGVKPIPPPVMASRIATKIAKTWLSHVQKGIHLYAKGVHF</sequence>
<name>A0ACC0DP48_9BASI</name>
<evidence type="ECO:0000313" key="2">
    <source>
        <dbReference type="Proteomes" id="UP001060170"/>
    </source>
</evidence>
<protein>
    <submittedName>
        <fullName evidence="1">Uncharacterized protein</fullName>
    </submittedName>
</protein>
<dbReference type="Proteomes" id="UP001060170">
    <property type="component" value="Chromosome 17"/>
</dbReference>
<evidence type="ECO:0000313" key="1">
    <source>
        <dbReference type="EMBL" id="KAI7936685.1"/>
    </source>
</evidence>
<dbReference type="EMBL" id="CM045881">
    <property type="protein sequence ID" value="KAI7936685.1"/>
    <property type="molecule type" value="Genomic_DNA"/>
</dbReference>
<organism evidence="1 2">
    <name type="scientific">Puccinia striiformis f. sp. tritici</name>
    <dbReference type="NCBI Taxonomy" id="168172"/>
    <lineage>
        <taxon>Eukaryota</taxon>
        <taxon>Fungi</taxon>
        <taxon>Dikarya</taxon>
        <taxon>Basidiomycota</taxon>
        <taxon>Pucciniomycotina</taxon>
        <taxon>Pucciniomycetes</taxon>
        <taxon>Pucciniales</taxon>
        <taxon>Pucciniaceae</taxon>
        <taxon>Puccinia</taxon>
    </lineage>
</organism>
<gene>
    <name evidence="1" type="ORF">MJO28_015584</name>
</gene>
<keyword evidence="2" id="KW-1185">Reference proteome</keyword>
<accession>A0ACC0DP48</accession>
<reference evidence="2" key="1">
    <citation type="journal article" date="2018" name="BMC Genomics">
        <title>Genomic insights into host adaptation between the wheat stripe rust pathogen (Puccinia striiformis f. sp. tritici) and the barley stripe rust pathogen (Puccinia striiformis f. sp. hordei).</title>
        <authorList>
            <person name="Xia C."/>
            <person name="Wang M."/>
            <person name="Yin C."/>
            <person name="Cornejo O.E."/>
            <person name="Hulbert S.H."/>
            <person name="Chen X."/>
        </authorList>
    </citation>
    <scope>NUCLEOTIDE SEQUENCE [LARGE SCALE GENOMIC DNA]</scope>
    <source>
        <strain evidence="2">93-210</strain>
    </source>
</reference>
<comment type="caution">
    <text evidence="1">The sequence shown here is derived from an EMBL/GenBank/DDBJ whole genome shotgun (WGS) entry which is preliminary data.</text>
</comment>
<proteinExistence type="predicted"/>
<reference evidence="2" key="2">
    <citation type="journal article" date="2018" name="Mol. Plant Microbe Interact.">
        <title>Genome sequence resources for the wheat stripe rust pathogen (Puccinia striiformis f. sp. tritici) and the barley stripe rust pathogen (Puccinia striiformis f. sp. hordei).</title>
        <authorList>
            <person name="Xia C."/>
            <person name="Wang M."/>
            <person name="Yin C."/>
            <person name="Cornejo O.E."/>
            <person name="Hulbert S.H."/>
            <person name="Chen X."/>
        </authorList>
    </citation>
    <scope>NUCLEOTIDE SEQUENCE [LARGE SCALE GENOMIC DNA]</scope>
    <source>
        <strain evidence="2">93-210</strain>
    </source>
</reference>